<evidence type="ECO:0008006" key="4">
    <source>
        <dbReference type="Google" id="ProtNLM"/>
    </source>
</evidence>
<evidence type="ECO:0000313" key="3">
    <source>
        <dbReference type="Proteomes" id="UP001140453"/>
    </source>
</evidence>
<dbReference type="OrthoDB" id="5396at2759"/>
<dbReference type="PANTHER" id="PTHR34861">
    <property type="match status" value="1"/>
</dbReference>
<dbReference type="Gene3D" id="3.50.30.50">
    <property type="entry name" value="Putative cyclase"/>
    <property type="match status" value="1"/>
</dbReference>
<keyword evidence="3" id="KW-1185">Reference proteome</keyword>
<dbReference type="AlphaFoldDB" id="A0A9W9CW20"/>
<evidence type="ECO:0000256" key="1">
    <source>
        <dbReference type="ARBA" id="ARBA00007865"/>
    </source>
</evidence>
<protein>
    <recommendedName>
        <fullName evidence="4">Cyclase</fullName>
    </recommendedName>
</protein>
<name>A0A9W9CW20_9PEZI</name>
<dbReference type="InterPro" id="IPR007325">
    <property type="entry name" value="KFase/CYL"/>
</dbReference>
<proteinExistence type="inferred from homology"/>
<reference evidence="2" key="1">
    <citation type="submission" date="2022-10" db="EMBL/GenBank/DDBJ databases">
        <title>Tapping the CABI collections for fungal endophytes: first genome assemblies for Collariella, Neodidymelliopsis, Ascochyta clinopodiicola, Didymella pomorum, Didymosphaeria variabile, Neocosmospora piperis and Neocucurbitaria cava.</title>
        <authorList>
            <person name="Hill R."/>
        </authorList>
    </citation>
    <scope>NUCLEOTIDE SEQUENCE</scope>
    <source>
        <strain evidence="2">IMI 355082</strain>
    </source>
</reference>
<evidence type="ECO:0000313" key="2">
    <source>
        <dbReference type="EMBL" id="KAJ4389405.1"/>
    </source>
</evidence>
<comment type="similarity">
    <text evidence="1">Belongs to the Cyclase 1 superfamily.</text>
</comment>
<dbReference type="EMBL" id="JAPEVB010000004">
    <property type="protein sequence ID" value="KAJ4389405.1"/>
    <property type="molecule type" value="Genomic_DNA"/>
</dbReference>
<sequence>MAPTLNENGIPSFDSLPLRDGDPHHSAWGLYGDDDQLGTLNRLTDERVAAAARSEIQKGTRVSLNWPLDAQGEESGFFQRKLFHQELFQKPPRIVHDDIWTFNSQVSSQWDGLRHFGYQKEAKFYGGVTVEDIQGCGHGRDKDGKKTLVNGVQAWAEQGIVGRGILIDMASWREKQSDPSIKNFNCFETSTIPLAHLLACLKDQGTKVKFGDILFIRTGWHAQYATLSASQLQTYQSVLPHCFGGVEQSEEMARWIWENFAAVAGDQPSFEAWPSPKKLVLHEVLLAGYGCPIGELFWLEKLAETCQREKRWSFFVSSEPCNVTGGVASPPNILAIF</sequence>
<dbReference type="Pfam" id="PF04199">
    <property type="entry name" value="Cyclase"/>
    <property type="match status" value="1"/>
</dbReference>
<dbReference type="GO" id="GO:0004061">
    <property type="term" value="F:arylformamidase activity"/>
    <property type="evidence" value="ECO:0007669"/>
    <property type="project" value="InterPro"/>
</dbReference>
<organism evidence="2 3">
    <name type="scientific">Gnomoniopsis smithogilvyi</name>
    <dbReference type="NCBI Taxonomy" id="1191159"/>
    <lineage>
        <taxon>Eukaryota</taxon>
        <taxon>Fungi</taxon>
        <taxon>Dikarya</taxon>
        <taxon>Ascomycota</taxon>
        <taxon>Pezizomycotina</taxon>
        <taxon>Sordariomycetes</taxon>
        <taxon>Sordariomycetidae</taxon>
        <taxon>Diaporthales</taxon>
        <taxon>Gnomoniaceae</taxon>
        <taxon>Gnomoniopsis</taxon>
    </lineage>
</organism>
<comment type="caution">
    <text evidence="2">The sequence shown here is derived from an EMBL/GenBank/DDBJ whole genome shotgun (WGS) entry which is preliminary data.</text>
</comment>
<dbReference type="GO" id="GO:0019441">
    <property type="term" value="P:L-tryptophan catabolic process to kynurenine"/>
    <property type="evidence" value="ECO:0007669"/>
    <property type="project" value="InterPro"/>
</dbReference>
<dbReference type="PANTHER" id="PTHR34861:SF11">
    <property type="entry name" value="CYCLASE"/>
    <property type="match status" value="1"/>
</dbReference>
<accession>A0A9W9CW20</accession>
<dbReference type="SUPFAM" id="SSF102198">
    <property type="entry name" value="Putative cyclase"/>
    <property type="match status" value="1"/>
</dbReference>
<gene>
    <name evidence="2" type="ORF">N0V93_006873</name>
</gene>
<dbReference type="Proteomes" id="UP001140453">
    <property type="component" value="Unassembled WGS sequence"/>
</dbReference>
<dbReference type="InterPro" id="IPR037175">
    <property type="entry name" value="KFase_sf"/>
</dbReference>